<comment type="caution">
    <text evidence="1">The sequence shown here is derived from an EMBL/GenBank/DDBJ whole genome shotgun (WGS) entry which is preliminary data.</text>
</comment>
<dbReference type="Proteomes" id="UP001529510">
    <property type="component" value="Unassembled WGS sequence"/>
</dbReference>
<evidence type="ECO:0000313" key="1">
    <source>
        <dbReference type="EMBL" id="KAL0200883.1"/>
    </source>
</evidence>
<reference evidence="1 2" key="1">
    <citation type="submission" date="2024-05" db="EMBL/GenBank/DDBJ databases">
        <title>Genome sequencing and assembly of Indian major carp, Cirrhinus mrigala (Hamilton, 1822).</title>
        <authorList>
            <person name="Mohindra V."/>
            <person name="Chowdhury L.M."/>
            <person name="Lal K."/>
            <person name="Jena J.K."/>
        </authorList>
    </citation>
    <scope>NUCLEOTIDE SEQUENCE [LARGE SCALE GENOMIC DNA]</scope>
    <source>
        <strain evidence="1">CM1030</strain>
        <tissue evidence="1">Blood</tissue>
    </source>
</reference>
<evidence type="ECO:0000313" key="2">
    <source>
        <dbReference type="Proteomes" id="UP001529510"/>
    </source>
</evidence>
<protein>
    <submittedName>
        <fullName evidence="1">Uncharacterized protein</fullName>
    </submittedName>
</protein>
<name>A0ABD0RSU9_CIRMR</name>
<proteinExistence type="predicted"/>
<keyword evidence="2" id="KW-1185">Reference proteome</keyword>
<accession>A0ABD0RSU9</accession>
<dbReference type="EMBL" id="JAMKFB020000002">
    <property type="protein sequence ID" value="KAL0200883.1"/>
    <property type="molecule type" value="Genomic_DNA"/>
</dbReference>
<dbReference type="AlphaFoldDB" id="A0ABD0RSU9"/>
<organism evidence="1 2">
    <name type="scientific">Cirrhinus mrigala</name>
    <name type="common">Mrigala</name>
    <dbReference type="NCBI Taxonomy" id="683832"/>
    <lineage>
        <taxon>Eukaryota</taxon>
        <taxon>Metazoa</taxon>
        <taxon>Chordata</taxon>
        <taxon>Craniata</taxon>
        <taxon>Vertebrata</taxon>
        <taxon>Euteleostomi</taxon>
        <taxon>Actinopterygii</taxon>
        <taxon>Neopterygii</taxon>
        <taxon>Teleostei</taxon>
        <taxon>Ostariophysi</taxon>
        <taxon>Cypriniformes</taxon>
        <taxon>Cyprinidae</taxon>
        <taxon>Labeoninae</taxon>
        <taxon>Labeonini</taxon>
        <taxon>Cirrhinus</taxon>
    </lineage>
</organism>
<gene>
    <name evidence="1" type="ORF">M9458_004070</name>
</gene>
<sequence>MPLDIETLMKECTEEVPADCVGATIQSVEVPHPYLSWTAVISLDDTVANEHT</sequence>
<feature type="non-terminal residue" evidence="1">
    <location>
        <position position="52"/>
    </location>
</feature>